<evidence type="ECO:0000313" key="1">
    <source>
        <dbReference type="EMBL" id="KAK4456762.1"/>
    </source>
</evidence>
<dbReference type="EMBL" id="MU865168">
    <property type="protein sequence ID" value="KAK4456762.1"/>
    <property type="molecule type" value="Genomic_DNA"/>
</dbReference>
<organism evidence="1 2">
    <name type="scientific">Cladorrhinum samala</name>
    <dbReference type="NCBI Taxonomy" id="585594"/>
    <lineage>
        <taxon>Eukaryota</taxon>
        <taxon>Fungi</taxon>
        <taxon>Dikarya</taxon>
        <taxon>Ascomycota</taxon>
        <taxon>Pezizomycotina</taxon>
        <taxon>Sordariomycetes</taxon>
        <taxon>Sordariomycetidae</taxon>
        <taxon>Sordariales</taxon>
        <taxon>Podosporaceae</taxon>
        <taxon>Cladorrhinum</taxon>
    </lineage>
</organism>
<dbReference type="AlphaFoldDB" id="A0AAV9H898"/>
<reference evidence="1" key="1">
    <citation type="journal article" date="2023" name="Mol. Phylogenet. Evol.">
        <title>Genome-scale phylogeny and comparative genomics of the fungal order Sordariales.</title>
        <authorList>
            <person name="Hensen N."/>
            <person name="Bonometti L."/>
            <person name="Westerberg I."/>
            <person name="Brannstrom I.O."/>
            <person name="Guillou S."/>
            <person name="Cros-Aarteil S."/>
            <person name="Calhoun S."/>
            <person name="Haridas S."/>
            <person name="Kuo A."/>
            <person name="Mondo S."/>
            <person name="Pangilinan J."/>
            <person name="Riley R."/>
            <person name="LaButti K."/>
            <person name="Andreopoulos B."/>
            <person name="Lipzen A."/>
            <person name="Chen C."/>
            <person name="Yan M."/>
            <person name="Daum C."/>
            <person name="Ng V."/>
            <person name="Clum A."/>
            <person name="Steindorff A."/>
            <person name="Ohm R.A."/>
            <person name="Martin F."/>
            <person name="Silar P."/>
            <person name="Natvig D.O."/>
            <person name="Lalanne C."/>
            <person name="Gautier V."/>
            <person name="Ament-Velasquez S.L."/>
            <person name="Kruys A."/>
            <person name="Hutchinson M.I."/>
            <person name="Powell A.J."/>
            <person name="Barry K."/>
            <person name="Miller A.N."/>
            <person name="Grigoriev I.V."/>
            <person name="Debuchy R."/>
            <person name="Gladieux P."/>
            <person name="Hiltunen Thoren M."/>
            <person name="Johannesson H."/>
        </authorList>
    </citation>
    <scope>NUCLEOTIDE SEQUENCE</scope>
    <source>
        <strain evidence="1">PSN324</strain>
    </source>
</reference>
<proteinExistence type="predicted"/>
<evidence type="ECO:0000313" key="2">
    <source>
        <dbReference type="Proteomes" id="UP001321749"/>
    </source>
</evidence>
<dbReference type="Proteomes" id="UP001321749">
    <property type="component" value="Unassembled WGS sequence"/>
</dbReference>
<keyword evidence="2" id="KW-1185">Reference proteome</keyword>
<dbReference type="Pfam" id="PF09351">
    <property type="entry name" value="DUF1993"/>
    <property type="match status" value="1"/>
</dbReference>
<gene>
    <name evidence="1" type="ORF">QBC42DRAFT_214198</name>
</gene>
<evidence type="ECO:0008006" key="3">
    <source>
        <dbReference type="Google" id="ProtNLM"/>
    </source>
</evidence>
<reference evidence="1" key="2">
    <citation type="submission" date="2023-06" db="EMBL/GenBank/DDBJ databases">
        <authorList>
            <consortium name="Lawrence Berkeley National Laboratory"/>
            <person name="Mondo S.J."/>
            <person name="Hensen N."/>
            <person name="Bonometti L."/>
            <person name="Westerberg I."/>
            <person name="Brannstrom I.O."/>
            <person name="Guillou S."/>
            <person name="Cros-Aarteil S."/>
            <person name="Calhoun S."/>
            <person name="Haridas S."/>
            <person name="Kuo A."/>
            <person name="Pangilinan J."/>
            <person name="Riley R."/>
            <person name="Labutti K."/>
            <person name="Andreopoulos B."/>
            <person name="Lipzen A."/>
            <person name="Chen C."/>
            <person name="Yanf M."/>
            <person name="Daum C."/>
            <person name="Ng V."/>
            <person name="Clum A."/>
            <person name="Steindorff A."/>
            <person name="Ohm R."/>
            <person name="Martin F."/>
            <person name="Silar P."/>
            <person name="Natvig D."/>
            <person name="Lalanne C."/>
            <person name="Gautier V."/>
            <person name="Ament-Velasquez S.L."/>
            <person name="Kruys A."/>
            <person name="Hutchinson M.I."/>
            <person name="Powell A.J."/>
            <person name="Barry K."/>
            <person name="Miller A.N."/>
            <person name="Grigoriev I.V."/>
            <person name="Debuchy R."/>
            <person name="Gladieux P."/>
            <person name="Thoren M.H."/>
            <person name="Johannesson H."/>
        </authorList>
    </citation>
    <scope>NUCLEOTIDE SEQUENCE</scope>
    <source>
        <strain evidence="1">PSN324</strain>
    </source>
</reference>
<dbReference type="SUPFAM" id="SSF109854">
    <property type="entry name" value="DinB/YfiT-like putative metalloenzymes"/>
    <property type="match status" value="1"/>
</dbReference>
<comment type="caution">
    <text evidence="1">The sequence shown here is derived from an EMBL/GenBank/DDBJ whole genome shotgun (WGS) entry which is preliminary data.</text>
</comment>
<dbReference type="PANTHER" id="PTHR36922">
    <property type="entry name" value="BLL2446 PROTEIN"/>
    <property type="match status" value="1"/>
</dbReference>
<accession>A0AAV9H898</accession>
<dbReference type="Gene3D" id="1.20.120.450">
    <property type="entry name" value="dinb family like domain"/>
    <property type="match status" value="1"/>
</dbReference>
<dbReference type="InterPro" id="IPR018531">
    <property type="entry name" value="DUF1993"/>
</dbReference>
<dbReference type="InterPro" id="IPR034660">
    <property type="entry name" value="DinB/YfiT-like"/>
</dbReference>
<protein>
    <recommendedName>
        <fullName evidence="3">DUF1993 domain-containing protein</fullName>
    </recommendedName>
</protein>
<name>A0AAV9H898_9PEZI</name>
<sequence length="174" mass="19287">MSLSLSALTLQTFSSGLSTLSHILKKAQEHSPQDVDSKFASARLIDDQLPLTFQVQVATNTVRKTLARLQGRETSQDGLPHWEDNETTFAQLLERLEAAKDLVSKADAAKIDERADVEVELPLGADNIFKLSCKDSVLKYSIPNFFFHINTAYSILRAKGVPVGKRDYLGSFFA</sequence>
<dbReference type="PANTHER" id="PTHR36922:SF1">
    <property type="entry name" value="DUF1993 DOMAIN-CONTAINING PROTEIN"/>
    <property type="match status" value="1"/>
</dbReference>